<reference evidence="2 3" key="1">
    <citation type="journal article" date="2016" name="Fungal Biol.">
        <title>The genome of Xylona heveae provides a window into fungal endophytism.</title>
        <authorList>
            <person name="Gazis R."/>
            <person name="Kuo A."/>
            <person name="Riley R."/>
            <person name="LaButti K."/>
            <person name="Lipzen A."/>
            <person name="Lin J."/>
            <person name="Amirebrahimi M."/>
            <person name="Hesse C.N."/>
            <person name="Spatafora J.W."/>
            <person name="Henrissat B."/>
            <person name="Hainaut M."/>
            <person name="Grigoriev I.V."/>
            <person name="Hibbett D.S."/>
        </authorList>
    </citation>
    <scope>NUCLEOTIDE SEQUENCE [LARGE SCALE GENOMIC DNA]</scope>
    <source>
        <strain evidence="2 3">TC161</strain>
    </source>
</reference>
<evidence type="ECO:0000313" key="3">
    <source>
        <dbReference type="Proteomes" id="UP000076632"/>
    </source>
</evidence>
<keyword evidence="3" id="KW-1185">Reference proteome</keyword>
<name>A0A165HLF6_XYLHT</name>
<keyword evidence="1" id="KW-0732">Signal</keyword>
<proteinExistence type="predicted"/>
<dbReference type="Proteomes" id="UP000076632">
    <property type="component" value="Unassembled WGS sequence"/>
</dbReference>
<accession>A0A165HLF6</accession>
<feature type="signal peptide" evidence="1">
    <location>
        <begin position="1"/>
        <end position="28"/>
    </location>
</feature>
<dbReference type="GeneID" id="28897576"/>
<feature type="chain" id="PRO_5007858731" evidence="1">
    <location>
        <begin position="29"/>
        <end position="105"/>
    </location>
</feature>
<gene>
    <name evidence="2" type="ORF">L228DRAFT_246532</name>
</gene>
<dbReference type="InParanoid" id="A0A165HLF6"/>
<dbReference type="AlphaFoldDB" id="A0A165HLF6"/>
<evidence type="ECO:0000313" key="2">
    <source>
        <dbReference type="EMBL" id="KZF23692.1"/>
    </source>
</evidence>
<protein>
    <submittedName>
        <fullName evidence="2">Uncharacterized protein</fullName>
    </submittedName>
</protein>
<sequence>MRSKKRTMEMWSLWIVVVVSMWYELSSGDRVHTSMLLTYDRNETVFSRFESTKEVTEMKMETAEGNYAIDRDSEFVVVVVVVFVLQSDQPRKLHRDSGDKKAGND</sequence>
<organism evidence="2 3">
    <name type="scientific">Xylona heveae (strain CBS 132557 / TC161)</name>
    <dbReference type="NCBI Taxonomy" id="1328760"/>
    <lineage>
        <taxon>Eukaryota</taxon>
        <taxon>Fungi</taxon>
        <taxon>Dikarya</taxon>
        <taxon>Ascomycota</taxon>
        <taxon>Pezizomycotina</taxon>
        <taxon>Xylonomycetes</taxon>
        <taxon>Xylonales</taxon>
        <taxon>Xylonaceae</taxon>
        <taxon>Xylona</taxon>
    </lineage>
</organism>
<evidence type="ECO:0000256" key="1">
    <source>
        <dbReference type="SAM" id="SignalP"/>
    </source>
</evidence>
<dbReference type="EMBL" id="KV407457">
    <property type="protein sequence ID" value="KZF23692.1"/>
    <property type="molecule type" value="Genomic_DNA"/>
</dbReference>
<dbReference type="RefSeq" id="XP_018189247.1">
    <property type="nucleotide sequence ID" value="XM_018332439.1"/>
</dbReference>